<evidence type="ECO:0000313" key="3">
    <source>
        <dbReference type="Proteomes" id="UP000824540"/>
    </source>
</evidence>
<organism evidence="2 3">
    <name type="scientific">Albula glossodonta</name>
    <name type="common">roundjaw bonefish</name>
    <dbReference type="NCBI Taxonomy" id="121402"/>
    <lineage>
        <taxon>Eukaryota</taxon>
        <taxon>Metazoa</taxon>
        <taxon>Chordata</taxon>
        <taxon>Craniata</taxon>
        <taxon>Vertebrata</taxon>
        <taxon>Euteleostomi</taxon>
        <taxon>Actinopterygii</taxon>
        <taxon>Neopterygii</taxon>
        <taxon>Teleostei</taxon>
        <taxon>Albuliformes</taxon>
        <taxon>Albulidae</taxon>
        <taxon>Albula</taxon>
    </lineage>
</organism>
<dbReference type="AlphaFoldDB" id="A0A8T2N6C6"/>
<feature type="region of interest" description="Disordered" evidence="1">
    <location>
        <begin position="259"/>
        <end position="283"/>
    </location>
</feature>
<accession>A0A8T2N6C6</accession>
<comment type="caution">
    <text evidence="2">The sequence shown here is derived from an EMBL/GenBank/DDBJ whole genome shotgun (WGS) entry which is preliminary data.</text>
</comment>
<dbReference type="Proteomes" id="UP000824540">
    <property type="component" value="Unassembled WGS sequence"/>
</dbReference>
<evidence type="ECO:0000256" key="1">
    <source>
        <dbReference type="SAM" id="MobiDB-lite"/>
    </source>
</evidence>
<feature type="compositionally biased region" description="Basic and acidic residues" evidence="1">
    <location>
        <begin position="261"/>
        <end position="283"/>
    </location>
</feature>
<evidence type="ECO:0000313" key="2">
    <source>
        <dbReference type="EMBL" id="KAG9335945.1"/>
    </source>
</evidence>
<name>A0A8T2N6C6_9TELE</name>
<protein>
    <submittedName>
        <fullName evidence="2">Uncharacterized protein</fullName>
    </submittedName>
</protein>
<feature type="region of interest" description="Disordered" evidence="1">
    <location>
        <begin position="170"/>
        <end position="190"/>
    </location>
</feature>
<feature type="compositionally biased region" description="Pro residues" evidence="1">
    <location>
        <begin position="175"/>
        <end position="188"/>
    </location>
</feature>
<feature type="region of interest" description="Disordered" evidence="1">
    <location>
        <begin position="83"/>
        <end position="120"/>
    </location>
</feature>
<reference evidence="2" key="1">
    <citation type="thesis" date="2021" institute="BYU ScholarsArchive" country="Provo, UT, USA">
        <title>Applications of and Algorithms for Genome Assembly and Genomic Analyses with an Emphasis on Marine Teleosts.</title>
        <authorList>
            <person name="Pickett B.D."/>
        </authorList>
    </citation>
    <scope>NUCLEOTIDE SEQUENCE</scope>
    <source>
        <strain evidence="2">HI-2016</strain>
    </source>
</reference>
<gene>
    <name evidence="2" type="ORF">JZ751_003424</name>
</gene>
<proteinExistence type="predicted"/>
<sequence length="283" mass="30350">MQCYASMRSLAQSGDGKQVPCTLLHSDKTTVGMGLKPRHLRRGRGSLGPGLGPSSAPGLTPASSRSACLALLESAMALKGLTDQQPEPAKENSGSGGLPGPVFERKGGGERAGIGDSSSHPLARWQSVFRAVASPRPCTAHRDDDHHSSALAHAPLAGFPGLRLTPPLHLLLPQCPSPDQSPPPPNPHPKTLWDQIRDGAGRGWCRLGRRRLLSALDDVTVSLGKTVDCIVISEGGHKLHNYSIYYLSLKDSIYNMAAGETEDRNSEEKQRNRERERDGGQEL</sequence>
<keyword evidence="3" id="KW-1185">Reference proteome</keyword>
<dbReference type="EMBL" id="JAFBMS010000105">
    <property type="protein sequence ID" value="KAG9335945.1"/>
    <property type="molecule type" value="Genomic_DNA"/>
</dbReference>
<feature type="region of interest" description="Disordered" evidence="1">
    <location>
        <begin position="33"/>
        <end position="62"/>
    </location>
</feature>